<gene>
    <name evidence="4" type="ORF">GR702_17945</name>
</gene>
<dbReference type="GO" id="GO:0000166">
    <property type="term" value="F:nucleotide binding"/>
    <property type="evidence" value="ECO:0007669"/>
    <property type="project" value="InterPro"/>
</dbReference>
<evidence type="ECO:0000313" key="5">
    <source>
        <dbReference type="Proteomes" id="UP000465810"/>
    </source>
</evidence>
<dbReference type="InterPro" id="IPR036291">
    <property type="entry name" value="NAD(P)-bd_dom_sf"/>
</dbReference>
<keyword evidence="5" id="KW-1185">Reference proteome</keyword>
<evidence type="ECO:0000259" key="2">
    <source>
        <dbReference type="Pfam" id="PF01408"/>
    </source>
</evidence>
<dbReference type="Pfam" id="PF01408">
    <property type="entry name" value="GFO_IDH_MocA"/>
    <property type="match status" value="1"/>
</dbReference>
<evidence type="ECO:0000259" key="3">
    <source>
        <dbReference type="Pfam" id="PF22725"/>
    </source>
</evidence>
<dbReference type="EMBL" id="WVTD01000018">
    <property type="protein sequence ID" value="MYL99644.1"/>
    <property type="molecule type" value="Genomic_DNA"/>
</dbReference>
<dbReference type="PANTHER" id="PTHR43818:SF11">
    <property type="entry name" value="BCDNA.GH03377"/>
    <property type="match status" value="1"/>
</dbReference>
<dbReference type="InterPro" id="IPR055170">
    <property type="entry name" value="GFO_IDH_MocA-like_dom"/>
</dbReference>
<dbReference type="PANTHER" id="PTHR43818">
    <property type="entry name" value="BCDNA.GH03377"/>
    <property type="match status" value="1"/>
</dbReference>
<comment type="caution">
    <text evidence="4">The sequence shown here is derived from an EMBL/GenBank/DDBJ whole genome shotgun (WGS) entry which is preliminary data.</text>
</comment>
<dbReference type="SUPFAM" id="SSF51735">
    <property type="entry name" value="NAD(P)-binding Rossmann-fold domains"/>
    <property type="match status" value="1"/>
</dbReference>
<dbReference type="Pfam" id="PF22725">
    <property type="entry name" value="GFO_IDH_MocA_C3"/>
    <property type="match status" value="1"/>
</dbReference>
<protein>
    <submittedName>
        <fullName evidence="4">Gfo/Idh/MocA family oxidoreductase</fullName>
    </submittedName>
</protein>
<dbReference type="GO" id="GO:0016491">
    <property type="term" value="F:oxidoreductase activity"/>
    <property type="evidence" value="ECO:0007669"/>
    <property type="project" value="UniProtKB-KW"/>
</dbReference>
<dbReference type="RefSeq" id="WP_160987085.1">
    <property type="nucleotide sequence ID" value="NZ_WVTD01000018.1"/>
</dbReference>
<dbReference type="Gene3D" id="3.30.360.10">
    <property type="entry name" value="Dihydrodipicolinate Reductase, domain 2"/>
    <property type="match status" value="1"/>
</dbReference>
<evidence type="ECO:0000313" key="4">
    <source>
        <dbReference type="EMBL" id="MYL99644.1"/>
    </source>
</evidence>
<dbReference type="InterPro" id="IPR050463">
    <property type="entry name" value="Gfo/Idh/MocA_oxidrdct_glycsds"/>
</dbReference>
<keyword evidence="1" id="KW-0560">Oxidoreductase</keyword>
<accession>A0A7X4GL57</accession>
<reference evidence="4 5" key="1">
    <citation type="submission" date="2019-12" db="EMBL/GenBank/DDBJ databases">
        <authorList>
            <person name="Feng G."/>
            <person name="Zhu H."/>
        </authorList>
    </citation>
    <scope>NUCLEOTIDE SEQUENCE [LARGE SCALE GENOMIC DNA]</scope>
    <source>
        <strain evidence="4 5">FGD1</strain>
    </source>
</reference>
<dbReference type="SUPFAM" id="SSF55347">
    <property type="entry name" value="Glyceraldehyde-3-phosphate dehydrogenase-like, C-terminal domain"/>
    <property type="match status" value="1"/>
</dbReference>
<name>A0A7X4GL57_9SPHN</name>
<evidence type="ECO:0000256" key="1">
    <source>
        <dbReference type="ARBA" id="ARBA00023002"/>
    </source>
</evidence>
<feature type="domain" description="Gfo/Idh/MocA-like oxidoreductase N-terminal" evidence="2">
    <location>
        <begin position="4"/>
        <end position="120"/>
    </location>
</feature>
<dbReference type="Gene3D" id="3.40.50.720">
    <property type="entry name" value="NAD(P)-binding Rossmann-like Domain"/>
    <property type="match status" value="1"/>
</dbReference>
<proteinExistence type="predicted"/>
<dbReference type="Proteomes" id="UP000465810">
    <property type="component" value="Unassembled WGS sequence"/>
</dbReference>
<dbReference type="InterPro" id="IPR000683">
    <property type="entry name" value="Gfo/Idh/MocA-like_OxRdtase_N"/>
</dbReference>
<organism evidence="4 5">
    <name type="scientific">Novosphingobium silvae</name>
    <dbReference type="NCBI Taxonomy" id="2692619"/>
    <lineage>
        <taxon>Bacteria</taxon>
        <taxon>Pseudomonadati</taxon>
        <taxon>Pseudomonadota</taxon>
        <taxon>Alphaproteobacteria</taxon>
        <taxon>Sphingomonadales</taxon>
        <taxon>Sphingomonadaceae</taxon>
        <taxon>Novosphingobium</taxon>
    </lineage>
</organism>
<feature type="domain" description="GFO/IDH/MocA-like oxidoreductase" evidence="3">
    <location>
        <begin position="129"/>
        <end position="253"/>
    </location>
</feature>
<sequence>MKPRLGFLGTGWIGRHRMEAMLATGAVEAGAICDPEPACADEAAALAPGAVRVDTLEQMLEQDVDGVVIATPSALHAEQAIAALKAGKAVFCQKPLGRSAVEAQAVIDAARDADRLLGVDLSYRHTQAMRQIADLVRSGELGDVFAIDLTFHNAYGPDKPWFYDPDQSGGGCVVDLGVHLVDLALWVLDFPQTGAVDARLTCEGRPLNAGQVEDYATAQFRAGDAEVRLACSWRLNAGRDAVIEAAFYGTRGGAALRNVGGSFYDFTAERFQGTATTSLAEPPDEWGARSAAAWAEQCAASLRFDAAAQNYVRSAEVLDRIYGR</sequence>
<dbReference type="AlphaFoldDB" id="A0A7X4GL57"/>